<evidence type="ECO:0000256" key="3">
    <source>
        <dbReference type="ARBA" id="ARBA00022741"/>
    </source>
</evidence>
<dbReference type="InterPro" id="IPR014001">
    <property type="entry name" value="Helicase_ATP-bd"/>
</dbReference>
<feature type="region of interest" description="Disordered" evidence="8">
    <location>
        <begin position="661"/>
        <end position="691"/>
    </location>
</feature>
<keyword evidence="4" id="KW-0378">Hydrolase</keyword>
<dbReference type="PROSITE" id="PS00690">
    <property type="entry name" value="DEAH_ATP_HELICASE"/>
    <property type="match status" value="1"/>
</dbReference>
<dbReference type="PANTHER" id="PTHR18934">
    <property type="entry name" value="ATP-DEPENDENT RNA HELICASE"/>
    <property type="match status" value="1"/>
</dbReference>
<dbReference type="GO" id="GO:0006397">
    <property type="term" value="P:mRNA processing"/>
    <property type="evidence" value="ECO:0007669"/>
    <property type="project" value="UniProtKB-KW"/>
</dbReference>
<dbReference type="Pfam" id="PF04408">
    <property type="entry name" value="WHD_HA2"/>
    <property type="match status" value="1"/>
</dbReference>
<dbReference type="SMART" id="SM00847">
    <property type="entry name" value="HA2"/>
    <property type="match status" value="1"/>
</dbReference>
<evidence type="ECO:0000256" key="5">
    <source>
        <dbReference type="ARBA" id="ARBA00022806"/>
    </source>
</evidence>
<dbReference type="InterPro" id="IPR011545">
    <property type="entry name" value="DEAD/DEAH_box_helicase_dom"/>
</dbReference>
<evidence type="ECO:0000313" key="11">
    <source>
        <dbReference type="EMBL" id="WMV69937.1"/>
    </source>
</evidence>
<dbReference type="InterPro" id="IPR048333">
    <property type="entry name" value="HA2_WH"/>
</dbReference>
<evidence type="ECO:0000256" key="2">
    <source>
        <dbReference type="ARBA" id="ARBA00022664"/>
    </source>
</evidence>
<reference evidence="11" key="1">
    <citation type="journal article" date="2023" name="Acta Biochim. Biophys. Sin.">
        <title>Transcriptomic and genomic identification of spliceosomal genes from Euglena gracilis.</title>
        <authorList>
            <person name="Gao P."/>
            <person name="Zhong Y."/>
            <person name="Sun C."/>
        </authorList>
    </citation>
    <scope>NUCLEOTIDE SEQUENCE</scope>
</reference>
<evidence type="ECO:0000259" key="9">
    <source>
        <dbReference type="PROSITE" id="PS51192"/>
    </source>
</evidence>
<organism evidence="11">
    <name type="scientific">Euglena gracilis</name>
    <dbReference type="NCBI Taxonomy" id="3039"/>
    <lineage>
        <taxon>Eukaryota</taxon>
        <taxon>Discoba</taxon>
        <taxon>Euglenozoa</taxon>
        <taxon>Euglenida</taxon>
        <taxon>Spirocuta</taxon>
        <taxon>Euglenophyceae</taxon>
        <taxon>Euglenales</taxon>
        <taxon>Euglenaceae</taxon>
        <taxon>Euglena</taxon>
    </lineage>
</organism>
<evidence type="ECO:0000256" key="1">
    <source>
        <dbReference type="ARBA" id="ARBA00012552"/>
    </source>
</evidence>
<dbReference type="Pfam" id="PF00271">
    <property type="entry name" value="Helicase_C"/>
    <property type="match status" value="1"/>
</dbReference>
<dbReference type="GO" id="GO:0003724">
    <property type="term" value="F:RNA helicase activity"/>
    <property type="evidence" value="ECO:0007669"/>
    <property type="project" value="UniProtKB-EC"/>
</dbReference>
<feature type="domain" description="Helicase C-terminal" evidence="10">
    <location>
        <begin position="213"/>
        <end position="387"/>
    </location>
</feature>
<dbReference type="Gene3D" id="3.40.50.300">
    <property type="entry name" value="P-loop containing nucleotide triphosphate hydrolases"/>
    <property type="match status" value="2"/>
</dbReference>
<dbReference type="SUPFAM" id="SSF52540">
    <property type="entry name" value="P-loop containing nucleoside triphosphate hydrolases"/>
    <property type="match status" value="1"/>
</dbReference>
<dbReference type="PANTHER" id="PTHR18934:SF118">
    <property type="entry name" value="ATP-DEPENDENT RNA HELICASE DHX33"/>
    <property type="match status" value="1"/>
</dbReference>
<dbReference type="EMBL" id="OQ397605">
    <property type="protein sequence ID" value="WMV69937.1"/>
    <property type="molecule type" value="mRNA"/>
</dbReference>
<proteinExistence type="evidence at transcript level"/>
<dbReference type="Pfam" id="PF07717">
    <property type="entry name" value="OB_NTP_bind"/>
    <property type="match status" value="1"/>
</dbReference>
<dbReference type="Pfam" id="PF21010">
    <property type="entry name" value="HA2_C"/>
    <property type="match status" value="1"/>
</dbReference>
<keyword evidence="2" id="KW-0507">mRNA processing</keyword>
<keyword evidence="5 11" id="KW-0347">Helicase</keyword>
<dbReference type="GO" id="GO:0005730">
    <property type="term" value="C:nucleolus"/>
    <property type="evidence" value="ECO:0007669"/>
    <property type="project" value="TreeGrafter"/>
</dbReference>
<dbReference type="SMART" id="SM00490">
    <property type="entry name" value="HELICc"/>
    <property type="match status" value="1"/>
</dbReference>
<dbReference type="SMART" id="SM00487">
    <property type="entry name" value="DEXDc"/>
    <property type="match status" value="1"/>
</dbReference>
<feature type="domain" description="Helicase ATP-binding" evidence="9">
    <location>
        <begin position="19"/>
        <end position="188"/>
    </location>
</feature>
<dbReference type="InterPro" id="IPR027417">
    <property type="entry name" value="P-loop_NTPase"/>
</dbReference>
<dbReference type="CDD" id="cd18791">
    <property type="entry name" value="SF2_C_RHA"/>
    <property type="match status" value="1"/>
</dbReference>
<evidence type="ECO:0000256" key="4">
    <source>
        <dbReference type="ARBA" id="ARBA00022801"/>
    </source>
</evidence>
<dbReference type="InterPro" id="IPR011709">
    <property type="entry name" value="DEAD-box_helicase_OB_fold"/>
</dbReference>
<dbReference type="GO" id="GO:0005524">
    <property type="term" value="F:ATP binding"/>
    <property type="evidence" value="ECO:0007669"/>
    <property type="project" value="UniProtKB-KW"/>
</dbReference>
<dbReference type="InterPro" id="IPR007502">
    <property type="entry name" value="Helicase-assoc_dom"/>
</dbReference>
<dbReference type="GO" id="GO:0045943">
    <property type="term" value="P:positive regulation of transcription by RNA polymerase I"/>
    <property type="evidence" value="ECO:0007669"/>
    <property type="project" value="TreeGrafter"/>
</dbReference>
<dbReference type="AlphaFoldDB" id="A0AA51YH54"/>
<evidence type="ECO:0000256" key="7">
    <source>
        <dbReference type="ARBA" id="ARBA00047984"/>
    </source>
</evidence>
<dbReference type="Pfam" id="PF00270">
    <property type="entry name" value="DEAD"/>
    <property type="match status" value="1"/>
</dbReference>
<accession>A0AA51YH54</accession>
<protein>
    <recommendedName>
        <fullName evidence="1">RNA helicase</fullName>
        <ecNumber evidence="1">3.6.4.13</ecNumber>
    </recommendedName>
</protein>
<name>A0AA51YH54_EUGGR</name>
<dbReference type="EC" id="3.6.4.13" evidence="1"/>
<dbReference type="FunFam" id="3.40.50.300:FF:000615">
    <property type="entry name" value="pre-mRNA-splicing factor ATP-dependent RNA helicase DEAH7"/>
    <property type="match status" value="1"/>
</dbReference>
<gene>
    <name evidence="11" type="primary">PRP22C</name>
</gene>
<keyword evidence="3" id="KW-0547">Nucleotide-binding</keyword>
<dbReference type="InterPro" id="IPR002464">
    <property type="entry name" value="DNA/RNA_helicase_DEAH_CS"/>
</dbReference>
<dbReference type="PROSITE" id="PS51194">
    <property type="entry name" value="HELICASE_CTER"/>
    <property type="match status" value="1"/>
</dbReference>
<dbReference type="FunFam" id="3.40.50.300:FF:000145">
    <property type="entry name" value="probable ATP-dependent RNA helicase DHX40"/>
    <property type="match status" value="1"/>
</dbReference>
<keyword evidence="6" id="KW-0067">ATP-binding</keyword>
<dbReference type="PROSITE" id="PS51192">
    <property type="entry name" value="HELICASE_ATP_BIND_1"/>
    <property type="match status" value="1"/>
</dbReference>
<evidence type="ECO:0000256" key="6">
    <source>
        <dbReference type="ARBA" id="ARBA00022840"/>
    </source>
</evidence>
<dbReference type="InterPro" id="IPR001650">
    <property type="entry name" value="Helicase_C-like"/>
</dbReference>
<dbReference type="Gene3D" id="1.20.120.1080">
    <property type="match status" value="1"/>
</dbReference>
<dbReference type="GO" id="GO:0003725">
    <property type="term" value="F:double-stranded RNA binding"/>
    <property type="evidence" value="ECO:0007669"/>
    <property type="project" value="TreeGrafter"/>
</dbReference>
<sequence length="691" mass="76369">MRFQYAADLPITSARAKILDMVRRHPVVVLVGETGSGKTTQVPQYLAQELLGAAGSSGRPPVIGVTQPRRVAAITVAKRVAQECGVELGQEVGYAVRFDDQTSTKTIIKYMTDGILLREILTDTTLSKYAYIVLDEAHERTLHGDVLFGLLKQLRQRRPTLKVIVMSATLDAESFSRFWDNAPMGYVAGRQFPVTVFYTVEPQLDYVDAAITTVLQLHLQEGPLQGDMLVFLTGQEEIDDAKKILEERSRRLSATAMKLKVVPLYAALPPDKQMLAFAPAPPGCRKVILSTNIAETSVTINGIRYVIDTGMVKAREYNPNTGLDALRAVPVSRAQARQRAGRAGREAAGKCFRLYTEDSFDTFAQHTTPEIQRVNLSSVVLHLKHLEVHDILQFPFMDPPSKDALVQSLETLLALGAVDADLRITPLGTAMALFPLDPMHAKALINSFLPPFRCGRAMAVIIAMLSVENVFFTPKSEQETADAKRRIFASPYGDQLTLLNVYKAYQKAKKRRGQKEWAQEHYINLRSMASVDDVLGQLLELEPAARAIMQKDAGAGAAAANPTALAGVELDSEDLQVRKCLTSACFLNAAVWSPGDRCYRTAVGRNTVHVHPGSVLFQSQKPNCVIYNSVVHTTQRFMRFVLEVEERWVLEYGRYVYRAPDSQPKKKRPATTAEGSSFLGGVKRARGEAPP</sequence>
<dbReference type="GO" id="GO:0016787">
    <property type="term" value="F:hydrolase activity"/>
    <property type="evidence" value="ECO:0007669"/>
    <property type="project" value="UniProtKB-KW"/>
</dbReference>
<evidence type="ECO:0000256" key="8">
    <source>
        <dbReference type="SAM" id="MobiDB-lite"/>
    </source>
</evidence>
<evidence type="ECO:0000259" key="10">
    <source>
        <dbReference type="PROSITE" id="PS51194"/>
    </source>
</evidence>
<comment type="catalytic activity">
    <reaction evidence="7">
        <text>ATP + H2O = ADP + phosphate + H(+)</text>
        <dbReference type="Rhea" id="RHEA:13065"/>
        <dbReference type="ChEBI" id="CHEBI:15377"/>
        <dbReference type="ChEBI" id="CHEBI:15378"/>
        <dbReference type="ChEBI" id="CHEBI:30616"/>
        <dbReference type="ChEBI" id="CHEBI:43474"/>
        <dbReference type="ChEBI" id="CHEBI:456216"/>
        <dbReference type="EC" id="3.6.4.13"/>
    </reaction>
</comment>